<dbReference type="SUPFAM" id="SSF56024">
    <property type="entry name" value="Phospholipase D/nuclease"/>
    <property type="match status" value="1"/>
</dbReference>
<dbReference type="NCBIfam" id="NF038319">
    <property type="entry name" value="DISARM_DrmC_I"/>
    <property type="match status" value="1"/>
</dbReference>
<name>A0A521EZ60_9ACTN</name>
<dbReference type="RefSeq" id="WP_185938375.1">
    <property type="nucleotide sequence ID" value="NZ_FXTJ01000006.1"/>
</dbReference>
<protein>
    <submittedName>
        <fullName evidence="2">PLD-like domain-containing protein</fullName>
    </submittedName>
</protein>
<dbReference type="Proteomes" id="UP000317484">
    <property type="component" value="Unassembled WGS sequence"/>
</dbReference>
<gene>
    <name evidence="2" type="ORF">SAMN06273567_106156</name>
</gene>
<dbReference type="InterPro" id="IPR047955">
    <property type="entry name" value="DrmC-like"/>
</dbReference>
<dbReference type="InterPro" id="IPR025202">
    <property type="entry name" value="PLD-like_dom"/>
</dbReference>
<dbReference type="PANTHER" id="PTHR21248:SF22">
    <property type="entry name" value="PHOSPHOLIPASE D"/>
    <property type="match status" value="1"/>
</dbReference>
<reference evidence="2 3" key="1">
    <citation type="submission" date="2017-05" db="EMBL/GenBank/DDBJ databases">
        <authorList>
            <person name="Varghese N."/>
            <person name="Submissions S."/>
        </authorList>
    </citation>
    <scope>NUCLEOTIDE SEQUENCE [LARGE SCALE GENOMIC DNA]</scope>
    <source>
        <strain evidence="2 3">DSM 46834</strain>
    </source>
</reference>
<keyword evidence="3" id="KW-1185">Reference proteome</keyword>
<feature type="domain" description="PLD phosphodiesterase" evidence="1">
    <location>
        <begin position="172"/>
        <end position="199"/>
    </location>
</feature>
<proteinExistence type="predicted"/>
<accession>A0A521EZ60</accession>
<sequence>MSAAAELGGFVTKEEAKRLKAGLVLGHGLLHQAIAGIHPSRREQVERILDAVLAELDGNVGALSAVLEAISGVPQAARPQLVWTSPSLPKSEGHTTLAVSQLINEAQTYVYAATYSATMDSSYVTALREALRRGVKVTLILDRAKQEQRAALLAGMLAGARIWTLRKPEGGGYAVQHAKIVMIDSLAALVTSANFSTAAAETNLECGVLLRDASVASAIKSHLDLLRESEFLVDYSP</sequence>
<dbReference type="PANTHER" id="PTHR21248">
    <property type="entry name" value="CARDIOLIPIN SYNTHASE"/>
    <property type="match status" value="1"/>
</dbReference>
<dbReference type="EMBL" id="FXTJ01000006">
    <property type="protein sequence ID" value="SMO89185.1"/>
    <property type="molecule type" value="Genomic_DNA"/>
</dbReference>
<dbReference type="InterPro" id="IPR001736">
    <property type="entry name" value="PLipase_D/transphosphatidylase"/>
</dbReference>
<dbReference type="AlphaFoldDB" id="A0A521EZ60"/>
<evidence type="ECO:0000259" key="1">
    <source>
        <dbReference type="PROSITE" id="PS50035"/>
    </source>
</evidence>
<evidence type="ECO:0000313" key="3">
    <source>
        <dbReference type="Proteomes" id="UP000317484"/>
    </source>
</evidence>
<dbReference type="Gene3D" id="3.30.870.10">
    <property type="entry name" value="Endonuclease Chain A"/>
    <property type="match status" value="1"/>
</dbReference>
<evidence type="ECO:0000313" key="2">
    <source>
        <dbReference type="EMBL" id="SMO89185.1"/>
    </source>
</evidence>
<dbReference type="GO" id="GO:0030572">
    <property type="term" value="F:phosphatidyltransferase activity"/>
    <property type="evidence" value="ECO:0007669"/>
    <property type="project" value="UniProtKB-ARBA"/>
</dbReference>
<dbReference type="PROSITE" id="PS50035">
    <property type="entry name" value="PLD"/>
    <property type="match status" value="1"/>
</dbReference>
<dbReference type="Pfam" id="PF13091">
    <property type="entry name" value="PLDc_2"/>
    <property type="match status" value="1"/>
</dbReference>
<dbReference type="GO" id="GO:0032049">
    <property type="term" value="P:cardiolipin biosynthetic process"/>
    <property type="evidence" value="ECO:0007669"/>
    <property type="project" value="UniProtKB-ARBA"/>
</dbReference>
<organism evidence="2 3">
    <name type="scientific">Geodermatophilus aquaeductus</name>
    <dbReference type="NCBI Taxonomy" id="1564161"/>
    <lineage>
        <taxon>Bacteria</taxon>
        <taxon>Bacillati</taxon>
        <taxon>Actinomycetota</taxon>
        <taxon>Actinomycetes</taxon>
        <taxon>Geodermatophilales</taxon>
        <taxon>Geodermatophilaceae</taxon>
        <taxon>Geodermatophilus</taxon>
    </lineage>
</organism>